<proteinExistence type="predicted"/>
<dbReference type="RefSeq" id="WP_345154849.1">
    <property type="nucleotide sequence ID" value="NZ_BAABEO010000045.1"/>
</dbReference>
<evidence type="ECO:0000313" key="3">
    <source>
        <dbReference type="Proteomes" id="UP001500752"/>
    </source>
</evidence>
<dbReference type="EMBL" id="BAABEO010000045">
    <property type="protein sequence ID" value="GAA3705454.1"/>
    <property type="molecule type" value="Genomic_DNA"/>
</dbReference>
<evidence type="ECO:0000256" key="1">
    <source>
        <dbReference type="SAM" id="MobiDB-lite"/>
    </source>
</evidence>
<feature type="compositionally biased region" description="Gly residues" evidence="1">
    <location>
        <begin position="528"/>
        <end position="539"/>
    </location>
</feature>
<organism evidence="2 3">
    <name type="scientific">Arthrobacter ginkgonis</name>
    <dbReference type="NCBI Taxonomy" id="1630594"/>
    <lineage>
        <taxon>Bacteria</taxon>
        <taxon>Bacillati</taxon>
        <taxon>Actinomycetota</taxon>
        <taxon>Actinomycetes</taxon>
        <taxon>Micrococcales</taxon>
        <taxon>Micrococcaceae</taxon>
        <taxon>Arthrobacter</taxon>
    </lineage>
</organism>
<keyword evidence="3" id="KW-1185">Reference proteome</keyword>
<gene>
    <name evidence="2" type="ORF">GCM10023081_46860</name>
</gene>
<dbReference type="Pfam" id="PF05133">
    <property type="entry name" value="SPP1_portal"/>
    <property type="match status" value="1"/>
</dbReference>
<evidence type="ECO:0000313" key="2">
    <source>
        <dbReference type="EMBL" id="GAA3705454.1"/>
    </source>
</evidence>
<evidence type="ECO:0008006" key="4">
    <source>
        <dbReference type="Google" id="ProtNLM"/>
    </source>
</evidence>
<sequence length="549" mass="59462">MPLPANQTAWPPAELDQMRAKWDEWSAWYSSDTDALTDVYTSADADATRDGLARRAAKAVVRFFWGEKRRDLTKPAERKLHVPVAADLCQASADLLFSEPPTIRLDVPVVVGQDGKPAPEPENVARTRERLEEITGPALHKALASGAETAAALGGVYLRAMWDTSVAQHAFVTVVDYDAAWPEFRWGRLVAITFWSVVGRNGQTVIRHLERHELDNLGVGVIFHGLYEGTDSNLGRAVPLTEHPATADLATEVDEESKISTLSPGLDVFHWENSTPNRRWRKHPLGKHLGRSDLDGIEPLMDAIDEAYTSLMRDVRLGKSMIIVPRGMLDSNGAGEGASFAQDEVYSPINAAPGSAADSKLAIEKVQFSIRVQEHEQTIGILWAQLIRSAGYSAQTFGEGSSVAATATEVWSKDRRSALSQGRKGRVVEPVLMDLVKKLLAIDAAVFRSGVDTSLPVDVELADGVQPDVEALARTAQLLSAAVAASIETRVRLVNPDKDETWIGEEVERIKAENQLEPLADPDTLGVDGAGLSGQFGGGEDGDTGDGEA</sequence>
<protein>
    <recommendedName>
        <fullName evidence="4">Phage portal protein</fullName>
    </recommendedName>
</protein>
<feature type="region of interest" description="Disordered" evidence="1">
    <location>
        <begin position="513"/>
        <end position="549"/>
    </location>
</feature>
<dbReference type="InterPro" id="IPR021145">
    <property type="entry name" value="Portal_protein_SPP1_Gp6-like"/>
</dbReference>
<name>A0ABP7DHC2_9MICC</name>
<dbReference type="Proteomes" id="UP001500752">
    <property type="component" value="Unassembled WGS sequence"/>
</dbReference>
<feature type="compositionally biased region" description="Acidic residues" evidence="1">
    <location>
        <begin position="540"/>
        <end position="549"/>
    </location>
</feature>
<accession>A0ABP7DHC2</accession>
<reference evidence="3" key="1">
    <citation type="journal article" date="2019" name="Int. J. Syst. Evol. Microbiol.">
        <title>The Global Catalogue of Microorganisms (GCM) 10K type strain sequencing project: providing services to taxonomists for standard genome sequencing and annotation.</title>
        <authorList>
            <consortium name="The Broad Institute Genomics Platform"/>
            <consortium name="The Broad Institute Genome Sequencing Center for Infectious Disease"/>
            <person name="Wu L."/>
            <person name="Ma J."/>
        </authorList>
    </citation>
    <scope>NUCLEOTIDE SEQUENCE [LARGE SCALE GENOMIC DNA]</scope>
    <source>
        <strain evidence="3">JCM 30742</strain>
    </source>
</reference>
<comment type="caution">
    <text evidence="2">The sequence shown here is derived from an EMBL/GenBank/DDBJ whole genome shotgun (WGS) entry which is preliminary data.</text>
</comment>